<gene>
    <name evidence="1" type="ORF">EVAR_20750_1</name>
</gene>
<reference evidence="1 2" key="1">
    <citation type="journal article" date="2019" name="Commun. Biol.">
        <title>The bagworm genome reveals a unique fibroin gene that provides high tensile strength.</title>
        <authorList>
            <person name="Kono N."/>
            <person name="Nakamura H."/>
            <person name="Ohtoshi R."/>
            <person name="Tomita M."/>
            <person name="Numata K."/>
            <person name="Arakawa K."/>
        </authorList>
    </citation>
    <scope>NUCLEOTIDE SEQUENCE [LARGE SCALE GENOMIC DNA]</scope>
</reference>
<evidence type="ECO:0000313" key="2">
    <source>
        <dbReference type="Proteomes" id="UP000299102"/>
    </source>
</evidence>
<name>A0A4C1VAP5_EUMVA</name>
<evidence type="ECO:0000313" key="1">
    <source>
        <dbReference type="EMBL" id="GBP35377.1"/>
    </source>
</evidence>
<organism evidence="1 2">
    <name type="scientific">Eumeta variegata</name>
    <name type="common">Bagworm moth</name>
    <name type="synonym">Eumeta japonica</name>
    <dbReference type="NCBI Taxonomy" id="151549"/>
    <lineage>
        <taxon>Eukaryota</taxon>
        <taxon>Metazoa</taxon>
        <taxon>Ecdysozoa</taxon>
        <taxon>Arthropoda</taxon>
        <taxon>Hexapoda</taxon>
        <taxon>Insecta</taxon>
        <taxon>Pterygota</taxon>
        <taxon>Neoptera</taxon>
        <taxon>Endopterygota</taxon>
        <taxon>Lepidoptera</taxon>
        <taxon>Glossata</taxon>
        <taxon>Ditrysia</taxon>
        <taxon>Tineoidea</taxon>
        <taxon>Psychidae</taxon>
        <taxon>Oiketicinae</taxon>
        <taxon>Eumeta</taxon>
    </lineage>
</organism>
<protein>
    <submittedName>
        <fullName evidence="1">Uncharacterized protein</fullName>
    </submittedName>
</protein>
<sequence length="88" mass="9735">MKVRVPLHIQSAIPAHTDRPVIKLIDIDSARHGAGAGAGAARRSVKAALAQRRRGRRWQHCLVITSQQIDISRSGLRSAVPLRMCIFY</sequence>
<dbReference type="AlphaFoldDB" id="A0A4C1VAP5"/>
<dbReference type="EMBL" id="BGZK01000302">
    <property type="protein sequence ID" value="GBP35377.1"/>
    <property type="molecule type" value="Genomic_DNA"/>
</dbReference>
<accession>A0A4C1VAP5</accession>
<dbReference type="Proteomes" id="UP000299102">
    <property type="component" value="Unassembled WGS sequence"/>
</dbReference>
<comment type="caution">
    <text evidence="1">The sequence shown here is derived from an EMBL/GenBank/DDBJ whole genome shotgun (WGS) entry which is preliminary data.</text>
</comment>
<keyword evidence="2" id="KW-1185">Reference proteome</keyword>
<proteinExistence type="predicted"/>